<accession>A0AA88YJC4</accession>
<organism evidence="2 3">
    <name type="scientific">Pinctada imbricata</name>
    <name type="common">Atlantic pearl-oyster</name>
    <name type="synonym">Pinctada martensii</name>
    <dbReference type="NCBI Taxonomy" id="66713"/>
    <lineage>
        <taxon>Eukaryota</taxon>
        <taxon>Metazoa</taxon>
        <taxon>Spiralia</taxon>
        <taxon>Lophotrochozoa</taxon>
        <taxon>Mollusca</taxon>
        <taxon>Bivalvia</taxon>
        <taxon>Autobranchia</taxon>
        <taxon>Pteriomorphia</taxon>
        <taxon>Pterioida</taxon>
        <taxon>Pterioidea</taxon>
        <taxon>Pteriidae</taxon>
        <taxon>Pinctada</taxon>
    </lineage>
</organism>
<sequence length="255" mass="29636">MDGYDKLKPYGICIHGCIDGFSRNIIWLEASSSNNNPRLIAGYFIHAVSDLHGCPKTVRADLGTENGTVRQMQVFLRDAEENENDAFLYGTSRCNQRIESWWGILRKESAQFWMDIFEKFKDDGYYSGDFLDQHLIRFCFLNMIQSELNTVAETWNGHRIRKTKNQRTPSGRPFVLYSLPELCGANNYLHSIEEMKIEVCKTECMLKPEIPCDEDVYNLCCLEMEENGWDNPVNPEDAIELYFFLRPIIRELVAE</sequence>
<keyword evidence="3" id="KW-1185">Reference proteome</keyword>
<comment type="caution">
    <text evidence="2">The sequence shown here is derived from an EMBL/GenBank/DDBJ whole genome shotgun (WGS) entry which is preliminary data.</text>
</comment>
<evidence type="ECO:0000313" key="2">
    <source>
        <dbReference type="EMBL" id="KAK3097954.1"/>
    </source>
</evidence>
<evidence type="ECO:0000259" key="1">
    <source>
        <dbReference type="Pfam" id="PF24764"/>
    </source>
</evidence>
<gene>
    <name evidence="2" type="ORF">FSP39_014819</name>
</gene>
<dbReference type="PANTHER" id="PTHR46791">
    <property type="entry name" value="EXPRESSED PROTEIN"/>
    <property type="match status" value="1"/>
</dbReference>
<dbReference type="Proteomes" id="UP001186944">
    <property type="component" value="Unassembled WGS sequence"/>
</dbReference>
<evidence type="ECO:0000313" key="3">
    <source>
        <dbReference type="Proteomes" id="UP001186944"/>
    </source>
</evidence>
<name>A0AA88YJC4_PINIB</name>
<dbReference type="Pfam" id="PF24764">
    <property type="entry name" value="rva_4"/>
    <property type="match status" value="1"/>
</dbReference>
<protein>
    <recommendedName>
        <fullName evidence="1">Integrase core domain-containing protein</fullName>
    </recommendedName>
</protein>
<dbReference type="AlphaFoldDB" id="A0AA88YJC4"/>
<feature type="domain" description="Integrase core" evidence="1">
    <location>
        <begin position="1"/>
        <end position="170"/>
    </location>
</feature>
<proteinExistence type="predicted"/>
<reference evidence="2" key="1">
    <citation type="submission" date="2019-08" db="EMBL/GenBank/DDBJ databases">
        <title>The improved chromosome-level genome for the pearl oyster Pinctada fucata martensii using PacBio sequencing and Hi-C.</title>
        <authorList>
            <person name="Zheng Z."/>
        </authorList>
    </citation>
    <scope>NUCLEOTIDE SEQUENCE</scope>
    <source>
        <strain evidence="2">ZZ-2019</strain>
        <tissue evidence="2">Adductor muscle</tissue>
    </source>
</reference>
<dbReference type="InterPro" id="IPR058913">
    <property type="entry name" value="Integrase_dom_put"/>
</dbReference>
<dbReference type="EMBL" id="VSWD01000007">
    <property type="protein sequence ID" value="KAK3097954.1"/>
    <property type="molecule type" value="Genomic_DNA"/>
</dbReference>
<dbReference type="PANTHER" id="PTHR46791:SF13">
    <property type="entry name" value="CLR5 DOMAIN-CONTAINING PROTEIN"/>
    <property type="match status" value="1"/>
</dbReference>